<dbReference type="Proteomes" id="UP000295710">
    <property type="component" value="Unassembled WGS sequence"/>
</dbReference>
<dbReference type="Pfam" id="PF01171">
    <property type="entry name" value="ATP_bind_3"/>
    <property type="match status" value="1"/>
</dbReference>
<feature type="domain" description="Lysidine-tRNA(Ile) synthetase C-terminal" evidence="10">
    <location>
        <begin position="372"/>
        <end position="444"/>
    </location>
</feature>
<keyword evidence="6 8" id="KW-0067">ATP-binding</keyword>
<keyword evidence="9" id="KW-0812">Transmembrane</keyword>
<dbReference type="SMART" id="SM00977">
    <property type="entry name" value="TilS_C"/>
    <property type="match status" value="1"/>
</dbReference>
<keyword evidence="2 8" id="KW-0963">Cytoplasm</keyword>
<dbReference type="SUPFAM" id="SSF52402">
    <property type="entry name" value="Adenine nucleotide alpha hydrolases-like"/>
    <property type="match status" value="1"/>
</dbReference>
<comment type="catalytic activity">
    <reaction evidence="7 8">
        <text>cytidine(34) in tRNA(Ile2) + L-lysine + ATP = lysidine(34) in tRNA(Ile2) + AMP + diphosphate + H(+)</text>
        <dbReference type="Rhea" id="RHEA:43744"/>
        <dbReference type="Rhea" id="RHEA-COMP:10625"/>
        <dbReference type="Rhea" id="RHEA-COMP:10670"/>
        <dbReference type="ChEBI" id="CHEBI:15378"/>
        <dbReference type="ChEBI" id="CHEBI:30616"/>
        <dbReference type="ChEBI" id="CHEBI:32551"/>
        <dbReference type="ChEBI" id="CHEBI:33019"/>
        <dbReference type="ChEBI" id="CHEBI:82748"/>
        <dbReference type="ChEBI" id="CHEBI:83665"/>
        <dbReference type="ChEBI" id="CHEBI:456215"/>
        <dbReference type="EC" id="6.3.4.19"/>
    </reaction>
</comment>
<dbReference type="GO" id="GO:0006400">
    <property type="term" value="P:tRNA modification"/>
    <property type="evidence" value="ECO:0007669"/>
    <property type="project" value="UniProtKB-UniRule"/>
</dbReference>
<evidence type="ECO:0000259" key="10">
    <source>
        <dbReference type="SMART" id="SM00977"/>
    </source>
</evidence>
<evidence type="ECO:0000256" key="9">
    <source>
        <dbReference type="SAM" id="Phobius"/>
    </source>
</evidence>
<evidence type="ECO:0000256" key="5">
    <source>
        <dbReference type="ARBA" id="ARBA00022741"/>
    </source>
</evidence>
<dbReference type="GO" id="GO:0005524">
    <property type="term" value="F:ATP binding"/>
    <property type="evidence" value="ECO:0007669"/>
    <property type="project" value="UniProtKB-UniRule"/>
</dbReference>
<dbReference type="NCBIfam" id="TIGR02433">
    <property type="entry name" value="lysidine_TilS_C"/>
    <property type="match status" value="1"/>
</dbReference>
<dbReference type="SUPFAM" id="SSF56037">
    <property type="entry name" value="PheT/TilS domain"/>
    <property type="match status" value="1"/>
</dbReference>
<dbReference type="InterPro" id="IPR012094">
    <property type="entry name" value="tRNA_Ile_lys_synt"/>
</dbReference>
<keyword evidence="9" id="KW-0472">Membrane</keyword>
<dbReference type="GO" id="GO:0032267">
    <property type="term" value="F:tRNA(Ile)-lysidine synthase activity"/>
    <property type="evidence" value="ECO:0007669"/>
    <property type="project" value="UniProtKB-EC"/>
</dbReference>
<keyword evidence="12" id="KW-1185">Reference proteome</keyword>
<comment type="function">
    <text evidence="8">Ligates lysine onto the cytidine present at position 34 of the AUA codon-specific tRNA(Ile) that contains the anticodon CAU, in an ATP-dependent manner. Cytidine is converted to lysidine, thus changing the amino acid specificity of the tRNA from methionine to isoleucine.</text>
</comment>
<evidence type="ECO:0000256" key="4">
    <source>
        <dbReference type="ARBA" id="ARBA00022694"/>
    </source>
</evidence>
<proteinExistence type="inferred from homology"/>
<evidence type="ECO:0000256" key="3">
    <source>
        <dbReference type="ARBA" id="ARBA00022598"/>
    </source>
</evidence>
<dbReference type="InterPro" id="IPR011063">
    <property type="entry name" value="TilS/TtcA_N"/>
</dbReference>
<dbReference type="GO" id="GO:0005737">
    <property type="term" value="C:cytoplasm"/>
    <property type="evidence" value="ECO:0007669"/>
    <property type="project" value="UniProtKB-SubCell"/>
</dbReference>
<keyword evidence="5 8" id="KW-0547">Nucleotide-binding</keyword>
<feature type="binding site" evidence="8">
    <location>
        <begin position="26"/>
        <end position="31"/>
    </location>
    <ligand>
        <name>ATP</name>
        <dbReference type="ChEBI" id="CHEBI:30616"/>
    </ligand>
</feature>
<dbReference type="PANTHER" id="PTHR43033">
    <property type="entry name" value="TRNA(ILE)-LYSIDINE SYNTHASE-RELATED"/>
    <property type="match status" value="1"/>
</dbReference>
<evidence type="ECO:0000256" key="1">
    <source>
        <dbReference type="ARBA" id="ARBA00004496"/>
    </source>
</evidence>
<dbReference type="HAMAP" id="MF_01161">
    <property type="entry name" value="tRNA_Ile_lys_synt"/>
    <property type="match status" value="1"/>
</dbReference>
<comment type="caution">
    <text evidence="11">The sequence shown here is derived from an EMBL/GenBank/DDBJ whole genome shotgun (WGS) entry which is preliminary data.</text>
</comment>
<dbReference type="NCBIfam" id="TIGR02432">
    <property type="entry name" value="lysidine_TilS_N"/>
    <property type="match status" value="1"/>
</dbReference>
<dbReference type="InterPro" id="IPR012796">
    <property type="entry name" value="Lysidine-tRNA-synth_C"/>
</dbReference>
<dbReference type="RefSeq" id="WP_132281045.1">
    <property type="nucleotide sequence ID" value="NZ_JAOBST010000066.1"/>
</dbReference>
<dbReference type="EC" id="6.3.4.19" evidence="8"/>
<evidence type="ECO:0000256" key="2">
    <source>
        <dbReference type="ARBA" id="ARBA00022490"/>
    </source>
</evidence>
<dbReference type="PANTHER" id="PTHR43033:SF1">
    <property type="entry name" value="TRNA(ILE)-LYSIDINE SYNTHASE-RELATED"/>
    <property type="match status" value="1"/>
</dbReference>
<dbReference type="InterPro" id="IPR014729">
    <property type="entry name" value="Rossmann-like_a/b/a_fold"/>
</dbReference>
<evidence type="ECO:0000256" key="7">
    <source>
        <dbReference type="ARBA" id="ARBA00048539"/>
    </source>
</evidence>
<comment type="domain">
    <text evidence="8">The N-terminal region contains the highly conserved SGGXDS motif, predicted to be a P-loop motif involved in ATP binding.</text>
</comment>
<name>A0A4R4FC63_9FIRM</name>
<dbReference type="EMBL" id="SMMX01000025">
    <property type="protein sequence ID" value="TDA20289.1"/>
    <property type="molecule type" value="Genomic_DNA"/>
</dbReference>
<dbReference type="Pfam" id="PF11734">
    <property type="entry name" value="TilS_C"/>
    <property type="match status" value="1"/>
</dbReference>
<keyword evidence="3 8" id="KW-0436">Ligase</keyword>
<comment type="similarity">
    <text evidence="8">Belongs to the tRNA(Ile)-lysidine synthase family.</text>
</comment>
<accession>A0A4R4FC63</accession>
<evidence type="ECO:0000313" key="11">
    <source>
        <dbReference type="EMBL" id="TDA20289.1"/>
    </source>
</evidence>
<reference evidence="11 12" key="1">
    <citation type="journal article" date="2016" name="Nat. Microbiol.">
        <title>The Mouse Intestinal Bacterial Collection (miBC) provides host-specific insight into cultured diversity and functional potential of the gut microbiota.</title>
        <authorList>
            <person name="Lagkouvardos I."/>
            <person name="Pukall R."/>
            <person name="Abt B."/>
            <person name="Foesel B.U."/>
            <person name="Meier-Kolthoff J.P."/>
            <person name="Kumar N."/>
            <person name="Bresciani A."/>
            <person name="Martinez I."/>
            <person name="Just S."/>
            <person name="Ziegler C."/>
            <person name="Brugiroux S."/>
            <person name="Garzetti D."/>
            <person name="Wenning M."/>
            <person name="Bui T.P."/>
            <person name="Wang J."/>
            <person name="Hugenholtz F."/>
            <person name="Plugge C.M."/>
            <person name="Peterson D.A."/>
            <person name="Hornef M.W."/>
            <person name="Baines J.F."/>
            <person name="Smidt H."/>
            <person name="Walter J."/>
            <person name="Kristiansen K."/>
            <person name="Nielsen H.B."/>
            <person name="Haller D."/>
            <person name="Overmann J."/>
            <person name="Stecher B."/>
            <person name="Clavel T."/>
        </authorList>
    </citation>
    <scope>NUCLEOTIDE SEQUENCE [LARGE SCALE GENOMIC DNA]</scope>
    <source>
        <strain evidence="11 12">DSM 28560</strain>
    </source>
</reference>
<dbReference type="CDD" id="cd01992">
    <property type="entry name" value="TilS_N"/>
    <property type="match status" value="1"/>
</dbReference>
<gene>
    <name evidence="8 11" type="primary">tilS</name>
    <name evidence="11" type="ORF">E1963_17925</name>
</gene>
<dbReference type="Gene3D" id="3.40.50.620">
    <property type="entry name" value="HUPs"/>
    <property type="match status" value="1"/>
</dbReference>
<keyword evidence="4 8" id="KW-0819">tRNA processing</keyword>
<organism evidence="11 12">
    <name type="scientific">Extibacter muris</name>
    <dbReference type="NCBI Taxonomy" id="1796622"/>
    <lineage>
        <taxon>Bacteria</taxon>
        <taxon>Bacillati</taxon>
        <taxon>Bacillota</taxon>
        <taxon>Clostridia</taxon>
        <taxon>Lachnospirales</taxon>
        <taxon>Lachnospiraceae</taxon>
        <taxon>Extibacter</taxon>
    </lineage>
</organism>
<keyword evidence="9" id="KW-1133">Transmembrane helix</keyword>
<comment type="subcellular location">
    <subcellularLocation>
        <location evidence="1 8">Cytoplasm</location>
    </subcellularLocation>
</comment>
<sequence>MYQRVREYAAEHHMLQQSDIVIAGISGGADSICLLFVLLELKREMGFTVTAVHVHHGLRGDSADRDAGYVEKICREQGIELVIFHEDVKAYAVQHKLTEEEAGREVRRAAFLKVLKQKGGTKIALAHHQNDNVETLLLNLCRGTGLKGIGGIPPAEGVWIHPLLCLKRKEVESYLEDRGISYCTDETNLEDGYARNKIRNHVVPYLESEINVQSSDHMAETMRQIRLLGEYVESEAGKYKEACICTDGAGAILLQKEAYRQVPEALRPYVVHSILCQSAGKSKDIEAVHVRLVRELMDKQVGRRISLPYGVTAGRCYEGIRFAKEEQKAGGKEETETVHITSRVIERTPEMRTFPKSPYTKWFDYDIIKNTVQMRHREPGDYLTIDRDGRTQKLKQYFINEKIPREERDRIWLVADGHHIMWVVGGRQNQRYQVTGHTKRILEIEVDGGEKDGRDC</sequence>
<protein>
    <recommendedName>
        <fullName evidence="8">tRNA(Ile)-lysidine synthase</fullName>
        <ecNumber evidence="8">6.3.4.19</ecNumber>
    </recommendedName>
    <alternativeName>
        <fullName evidence="8">tRNA(Ile)-2-lysyl-cytidine synthase</fullName>
    </alternativeName>
    <alternativeName>
        <fullName evidence="8">tRNA(Ile)-lysidine synthetase</fullName>
    </alternativeName>
</protein>
<dbReference type="InterPro" id="IPR012795">
    <property type="entry name" value="tRNA_Ile_lys_synt_N"/>
</dbReference>
<feature type="transmembrane region" description="Helical" evidence="9">
    <location>
        <begin position="20"/>
        <end position="39"/>
    </location>
</feature>
<evidence type="ECO:0000256" key="8">
    <source>
        <dbReference type="HAMAP-Rule" id="MF_01161"/>
    </source>
</evidence>
<evidence type="ECO:0000256" key="6">
    <source>
        <dbReference type="ARBA" id="ARBA00022840"/>
    </source>
</evidence>
<evidence type="ECO:0000313" key="12">
    <source>
        <dbReference type="Proteomes" id="UP000295710"/>
    </source>
</evidence>
<dbReference type="AlphaFoldDB" id="A0A4R4FC63"/>